<evidence type="ECO:0000313" key="11">
    <source>
        <dbReference type="Proteomes" id="UP000218824"/>
    </source>
</evidence>
<feature type="domain" description="RNA polymerase sigma factor 70 region 4 type 2" evidence="9">
    <location>
        <begin position="131"/>
        <end position="177"/>
    </location>
</feature>
<feature type="domain" description="RNA polymerase sigma-70 region 2" evidence="8">
    <location>
        <begin position="30"/>
        <end position="95"/>
    </location>
</feature>
<dbReference type="Pfam" id="PF08281">
    <property type="entry name" value="Sigma70_r4_2"/>
    <property type="match status" value="1"/>
</dbReference>
<dbReference type="InterPro" id="IPR013324">
    <property type="entry name" value="RNA_pol_sigma_r3/r4-like"/>
</dbReference>
<evidence type="ECO:0000259" key="8">
    <source>
        <dbReference type="Pfam" id="PF04542"/>
    </source>
</evidence>
<accession>A0AAU9AMR7</accession>
<proteinExistence type="inferred from homology"/>
<reference evidence="10 11" key="1">
    <citation type="journal article" date="2017" name="DNA Res.">
        <title>Complete genome sequence and expression profile of the commercial lytic enzyme producer Lysobacter enzymogenes M497-1.</title>
        <authorList>
            <person name="Takami H."/>
            <person name="Toyoda A."/>
            <person name="Uchiyama I."/>
            <person name="Itoh T."/>
            <person name="Takaki Y."/>
            <person name="Arai W."/>
            <person name="Nishi S."/>
            <person name="Kawai M."/>
            <person name="Shinya K."/>
            <person name="Ikeda H."/>
        </authorList>
    </citation>
    <scope>NUCLEOTIDE SEQUENCE [LARGE SCALE GENOMIC DNA]</scope>
    <source>
        <strain evidence="10 11">M497-1</strain>
    </source>
</reference>
<dbReference type="SUPFAM" id="SSF88659">
    <property type="entry name" value="Sigma3 and sigma4 domains of RNA polymerase sigma factors"/>
    <property type="match status" value="1"/>
</dbReference>
<dbReference type="PANTHER" id="PTHR43133">
    <property type="entry name" value="RNA POLYMERASE ECF-TYPE SIGMA FACTO"/>
    <property type="match status" value="1"/>
</dbReference>
<dbReference type="GO" id="GO:0003677">
    <property type="term" value="F:DNA binding"/>
    <property type="evidence" value="ECO:0007669"/>
    <property type="project" value="UniProtKB-KW"/>
</dbReference>
<feature type="transmembrane region" description="Helical" evidence="7">
    <location>
        <begin position="341"/>
        <end position="360"/>
    </location>
</feature>
<feature type="transmembrane region" description="Helical" evidence="7">
    <location>
        <begin position="275"/>
        <end position="301"/>
    </location>
</feature>
<feature type="transmembrane region" description="Helical" evidence="7">
    <location>
        <begin position="313"/>
        <end position="335"/>
    </location>
</feature>
<evidence type="ECO:0000256" key="7">
    <source>
        <dbReference type="SAM" id="Phobius"/>
    </source>
</evidence>
<dbReference type="Proteomes" id="UP000218824">
    <property type="component" value="Chromosome"/>
</dbReference>
<keyword evidence="5 6" id="KW-0804">Transcription</keyword>
<dbReference type="PANTHER" id="PTHR43133:SF25">
    <property type="entry name" value="RNA POLYMERASE SIGMA FACTOR RFAY-RELATED"/>
    <property type="match status" value="1"/>
</dbReference>
<evidence type="ECO:0000256" key="2">
    <source>
        <dbReference type="ARBA" id="ARBA00023015"/>
    </source>
</evidence>
<keyword evidence="7" id="KW-0472">Membrane</keyword>
<dbReference type="GeneID" id="83065181"/>
<keyword evidence="4 6" id="KW-0238">DNA-binding</keyword>
<dbReference type="RefSeq" id="WP_096379217.1">
    <property type="nucleotide sequence ID" value="NZ_AP014940.1"/>
</dbReference>
<name>A0AAU9AMR7_LYSEN</name>
<dbReference type="EMBL" id="AP014940">
    <property type="protein sequence ID" value="BAV98848.1"/>
    <property type="molecule type" value="Genomic_DNA"/>
</dbReference>
<comment type="similarity">
    <text evidence="1 6">Belongs to the sigma-70 factor family. ECF subfamily.</text>
</comment>
<keyword evidence="3 6" id="KW-0731">Sigma factor</keyword>
<protein>
    <recommendedName>
        <fullName evidence="6">RNA polymerase sigma factor</fullName>
    </recommendedName>
</protein>
<evidence type="ECO:0000313" key="10">
    <source>
        <dbReference type="EMBL" id="BAV98848.1"/>
    </source>
</evidence>
<dbReference type="Gene3D" id="1.10.1740.10">
    <property type="match status" value="1"/>
</dbReference>
<dbReference type="GO" id="GO:0006352">
    <property type="term" value="P:DNA-templated transcription initiation"/>
    <property type="evidence" value="ECO:0007669"/>
    <property type="project" value="InterPro"/>
</dbReference>
<organism evidence="10 11">
    <name type="scientific">Lysobacter enzymogenes</name>
    <dbReference type="NCBI Taxonomy" id="69"/>
    <lineage>
        <taxon>Bacteria</taxon>
        <taxon>Pseudomonadati</taxon>
        <taxon>Pseudomonadota</taxon>
        <taxon>Gammaproteobacteria</taxon>
        <taxon>Lysobacterales</taxon>
        <taxon>Lysobacteraceae</taxon>
        <taxon>Lysobacter</taxon>
    </lineage>
</organism>
<evidence type="ECO:0000256" key="4">
    <source>
        <dbReference type="ARBA" id="ARBA00023125"/>
    </source>
</evidence>
<evidence type="ECO:0000256" key="5">
    <source>
        <dbReference type="ARBA" id="ARBA00023163"/>
    </source>
</evidence>
<keyword evidence="2 6" id="KW-0805">Transcription regulation</keyword>
<keyword evidence="7" id="KW-0812">Transmembrane</keyword>
<feature type="transmembrane region" description="Helical" evidence="7">
    <location>
        <begin position="390"/>
        <end position="412"/>
    </location>
</feature>
<dbReference type="GO" id="GO:0016987">
    <property type="term" value="F:sigma factor activity"/>
    <property type="evidence" value="ECO:0007669"/>
    <property type="project" value="UniProtKB-KW"/>
</dbReference>
<keyword evidence="7" id="KW-1133">Transmembrane helix</keyword>
<dbReference type="InterPro" id="IPR039425">
    <property type="entry name" value="RNA_pol_sigma-70-like"/>
</dbReference>
<evidence type="ECO:0000259" key="9">
    <source>
        <dbReference type="Pfam" id="PF08281"/>
    </source>
</evidence>
<dbReference type="SUPFAM" id="SSF88946">
    <property type="entry name" value="Sigma2 domain of RNA polymerase sigma factors"/>
    <property type="match status" value="1"/>
</dbReference>
<dbReference type="AlphaFoldDB" id="A0AAU9AMR7"/>
<dbReference type="Pfam" id="PF04542">
    <property type="entry name" value="Sigma70_r2"/>
    <property type="match status" value="1"/>
</dbReference>
<dbReference type="InterPro" id="IPR013249">
    <property type="entry name" value="RNA_pol_sigma70_r4_t2"/>
</dbReference>
<dbReference type="PROSITE" id="PS01063">
    <property type="entry name" value="SIGMA70_ECF"/>
    <property type="match status" value="1"/>
</dbReference>
<dbReference type="Gene3D" id="1.10.10.10">
    <property type="entry name" value="Winged helix-like DNA-binding domain superfamily/Winged helix DNA-binding domain"/>
    <property type="match status" value="1"/>
</dbReference>
<dbReference type="InterPro" id="IPR036388">
    <property type="entry name" value="WH-like_DNA-bd_sf"/>
</dbReference>
<dbReference type="NCBIfam" id="TIGR02937">
    <property type="entry name" value="sigma70-ECF"/>
    <property type="match status" value="1"/>
</dbReference>
<evidence type="ECO:0000256" key="3">
    <source>
        <dbReference type="ARBA" id="ARBA00023082"/>
    </source>
</evidence>
<evidence type="ECO:0000256" key="6">
    <source>
        <dbReference type="RuleBase" id="RU000716"/>
    </source>
</evidence>
<dbReference type="CDD" id="cd06171">
    <property type="entry name" value="Sigma70_r4"/>
    <property type="match status" value="1"/>
</dbReference>
<gene>
    <name evidence="10" type="ORF">LEN_3361</name>
</gene>
<evidence type="ECO:0000256" key="1">
    <source>
        <dbReference type="ARBA" id="ARBA00010641"/>
    </source>
</evidence>
<dbReference type="InterPro" id="IPR000838">
    <property type="entry name" value="RNA_pol_sigma70_ECF_CS"/>
</dbReference>
<dbReference type="InterPro" id="IPR013325">
    <property type="entry name" value="RNA_pol_sigma_r2"/>
</dbReference>
<dbReference type="InterPro" id="IPR014284">
    <property type="entry name" value="RNA_pol_sigma-70_dom"/>
</dbReference>
<dbReference type="InterPro" id="IPR007627">
    <property type="entry name" value="RNA_pol_sigma70_r2"/>
</dbReference>
<dbReference type="KEGG" id="lem:LEN_3361"/>
<sequence>MNADTLHSLIGHELPLASRGDSAAYSRIVGACQNSITAIALAMVRDVHASEDIAQEAFLSAWQNIRKLHNPASFLPWLRQITRNLARDHLRGRGRQPREIEDADLAIELAADPGPDAMERLLEAERTQVAAELISALPDESREVLLLYYREGQSSQQVAALLGLSDAAVRKRLSRARGAVREELLERFAVFARASAPSVGFTTMVASALGVLAPPSIATAAVAGSAAGSGLAGKLGLGASSASGGVAGGGLMAMLERLHAPLAGNGEALAHGAQFGLQLGGVVGGIVGGVVGTYATGRVLLRHARDAQERRRVYRLLLVMTALAALVCFGLLAVLAMTTGWLAPLTFALLSIGAMTWQLLRWIPREIDPMIERTLRETGYDLRRTRTYRWMLSTEAIVWSSVFLLATIVWVLHHEGRFG</sequence>